<evidence type="ECO:0000313" key="4">
    <source>
        <dbReference type="Proteomes" id="UP001279410"/>
    </source>
</evidence>
<feature type="coiled-coil region" evidence="1">
    <location>
        <begin position="119"/>
        <end position="188"/>
    </location>
</feature>
<evidence type="ECO:0000259" key="2">
    <source>
        <dbReference type="Pfam" id="PF22215"/>
    </source>
</evidence>
<dbReference type="CDD" id="cd21037">
    <property type="entry name" value="MLKL_NTD"/>
    <property type="match status" value="1"/>
</dbReference>
<dbReference type="Pfam" id="PF22215">
    <property type="entry name" value="MLKL_N"/>
    <property type="match status" value="1"/>
</dbReference>
<dbReference type="InterPro" id="IPR036537">
    <property type="entry name" value="Adaptor_Cbl_N_dom_sf"/>
</dbReference>
<dbReference type="Proteomes" id="UP001279410">
    <property type="component" value="Unassembled WGS sequence"/>
</dbReference>
<dbReference type="InterPro" id="IPR054000">
    <property type="entry name" value="MLKL_N"/>
</dbReference>
<comment type="caution">
    <text evidence="3">The sequence shown here is derived from an EMBL/GenBank/DDBJ whole genome shotgun (WGS) entry which is preliminary data.</text>
</comment>
<dbReference type="EMBL" id="BRZM01000047">
    <property type="protein sequence ID" value="GLD61696.1"/>
    <property type="molecule type" value="Genomic_DNA"/>
</dbReference>
<name>A0AAD3RB33_LATJO</name>
<dbReference type="AlphaFoldDB" id="A0AAD3RB33"/>
<sequence>MEVIKPLWTFYNMVDRMKNNDEQCPHISSRLEALQEVVRFVQEKEPEQLSDGVNKALEKLKEILESANDVLTKFNKVHVMMHMVKSSEYRLQFENLNKSLTDAFITLSGALHIDQERRLIEQENKLDAQMNMLVEHDEKLVEQEKTLAEQENKLHEQERKLAKQEKKLAKQKDILERLESKLEYEQRAYYCVLQ</sequence>
<keyword evidence="4" id="KW-1185">Reference proteome</keyword>
<evidence type="ECO:0000256" key="1">
    <source>
        <dbReference type="SAM" id="Coils"/>
    </source>
</evidence>
<protein>
    <submittedName>
        <fullName evidence="3">Golgin subfamily A member 6-like protein 3</fullName>
    </submittedName>
</protein>
<gene>
    <name evidence="3" type="ORF">AKAME5_001348400</name>
</gene>
<keyword evidence="1" id="KW-0175">Coiled coil</keyword>
<accession>A0AAD3RB33</accession>
<organism evidence="3 4">
    <name type="scientific">Lates japonicus</name>
    <name type="common">Japanese lates</name>
    <dbReference type="NCBI Taxonomy" id="270547"/>
    <lineage>
        <taxon>Eukaryota</taxon>
        <taxon>Metazoa</taxon>
        <taxon>Chordata</taxon>
        <taxon>Craniata</taxon>
        <taxon>Vertebrata</taxon>
        <taxon>Euteleostomi</taxon>
        <taxon>Actinopterygii</taxon>
        <taxon>Neopterygii</taxon>
        <taxon>Teleostei</taxon>
        <taxon>Neoteleostei</taxon>
        <taxon>Acanthomorphata</taxon>
        <taxon>Carangaria</taxon>
        <taxon>Carangaria incertae sedis</taxon>
        <taxon>Centropomidae</taxon>
        <taxon>Lates</taxon>
    </lineage>
</organism>
<feature type="domain" description="Mixed lineage kinase" evidence="2">
    <location>
        <begin position="9"/>
        <end position="124"/>
    </location>
</feature>
<dbReference type="GO" id="GO:0007166">
    <property type="term" value="P:cell surface receptor signaling pathway"/>
    <property type="evidence" value="ECO:0007669"/>
    <property type="project" value="InterPro"/>
</dbReference>
<reference evidence="3" key="1">
    <citation type="submission" date="2022-08" db="EMBL/GenBank/DDBJ databases">
        <title>Genome sequencing of akame (Lates japonicus).</title>
        <authorList>
            <person name="Hashiguchi Y."/>
            <person name="Takahashi H."/>
        </authorList>
    </citation>
    <scope>NUCLEOTIDE SEQUENCE</scope>
    <source>
        <strain evidence="3">Kochi</strain>
    </source>
</reference>
<evidence type="ECO:0000313" key="3">
    <source>
        <dbReference type="EMBL" id="GLD61696.1"/>
    </source>
</evidence>
<dbReference type="InterPro" id="IPR059179">
    <property type="entry name" value="MLKL-like_MCAfunc"/>
</dbReference>
<dbReference type="Gene3D" id="1.20.930.20">
    <property type="entry name" value="Adaptor protein Cbl, N-terminal domain"/>
    <property type="match status" value="1"/>
</dbReference>
<proteinExistence type="predicted"/>